<dbReference type="AlphaFoldDB" id="A0A976M6G5"/>
<evidence type="ECO:0000256" key="1">
    <source>
        <dbReference type="SAM" id="MobiDB-lite"/>
    </source>
</evidence>
<dbReference type="Proteomes" id="UP000244803">
    <property type="component" value="Chromosome 4"/>
</dbReference>
<feature type="region of interest" description="Disordered" evidence="1">
    <location>
        <begin position="416"/>
        <end position="490"/>
    </location>
</feature>
<dbReference type="OrthoDB" id="364500at2759"/>
<gene>
    <name evidence="2" type="ORF">MACJ_002760</name>
</gene>
<feature type="compositionally biased region" description="Low complexity" evidence="1">
    <location>
        <begin position="463"/>
        <end position="484"/>
    </location>
</feature>
<organism evidence="2 3">
    <name type="scientific">Theileria orientalis</name>
    <dbReference type="NCBI Taxonomy" id="68886"/>
    <lineage>
        <taxon>Eukaryota</taxon>
        <taxon>Sar</taxon>
        <taxon>Alveolata</taxon>
        <taxon>Apicomplexa</taxon>
        <taxon>Aconoidasida</taxon>
        <taxon>Piroplasmida</taxon>
        <taxon>Theileriidae</taxon>
        <taxon>Theileria</taxon>
    </lineage>
</organism>
<dbReference type="EMBL" id="CP056067">
    <property type="protein sequence ID" value="UKJ89509.2"/>
    <property type="molecule type" value="Genomic_DNA"/>
</dbReference>
<protein>
    <submittedName>
        <fullName evidence="2">Uncharacterized protein</fullName>
    </submittedName>
</protein>
<reference evidence="2" key="1">
    <citation type="submission" date="2022-07" db="EMBL/GenBank/DDBJ databases">
        <title>Evaluation of T. orientalis genome assembly methods using nanopore sequencing and analysis of variation between genomes.</title>
        <authorList>
            <person name="Yam J."/>
            <person name="Micallef M.L."/>
            <person name="Liu M."/>
            <person name="Djordjevic S.P."/>
            <person name="Bogema D.R."/>
            <person name="Jenkins C."/>
        </authorList>
    </citation>
    <scope>NUCLEOTIDE SEQUENCE</scope>
    <source>
        <strain evidence="2">Fish Creek</strain>
    </source>
</reference>
<accession>A0A976M6G5</accession>
<feature type="region of interest" description="Disordered" evidence="1">
    <location>
        <begin position="511"/>
        <end position="541"/>
    </location>
</feature>
<proteinExistence type="predicted"/>
<evidence type="ECO:0000313" key="3">
    <source>
        <dbReference type="Proteomes" id="UP000244803"/>
    </source>
</evidence>
<feature type="compositionally biased region" description="Basic and acidic residues" evidence="1">
    <location>
        <begin position="524"/>
        <end position="534"/>
    </location>
</feature>
<feature type="compositionally biased region" description="Basic and acidic residues" evidence="1">
    <location>
        <begin position="450"/>
        <end position="462"/>
    </location>
</feature>
<name>A0A976M6G5_THEOR</name>
<evidence type="ECO:0000313" key="2">
    <source>
        <dbReference type="EMBL" id="UKJ89509.2"/>
    </source>
</evidence>
<sequence>MSNVDSSSTNGNPRSLRNIFLDLKSDLGLITESGQRVRKRFGEYIGSSSEFSGNSNSNFDDELSLMLKNTNRHGNLLDILNRKYLIGYAISEAFSGTDLDAYTLFHLWSTKRTSQKSLVLCDQPNEPSDDNIELEKTPEHTHVSLFVVFFQQLFYSRQSKLQLIDRTRPIFKIPPQDNSIVHAIEPKTTSLVILSCIYGLKNIKFVGLRNHSTHARVPGPFLSLLSLDSKVDFMTCINWIQDSVFIKDHGSGSFQPRPNYFGKVNESTNYSNFEGYLNISYFLHELDFIYSYILIHYECYTKYTLPILSKSFTGWTFGHLSLLLYSYRMRSLYKNVSLSEILSRLNVVLSLICKIFSEYRTGTRHAPLDKHTLKGFNFYCFTSIVYSYLYAILSIPLELLPWETYVFDKPEPIKPANTGAADNSSNHNHKSSNVRSHNDHGNGNHTSKNKNIDDHSNNDHTNDNNINVSNVTNNTDYNDDSSNNELDTDTINDSTINFNDTDDLNINDITNGNATKVRAPSATKHTESQDHNEDSDSDSIPVFNGSLTINRSNSFISSIGSNSRSLMSLNGISSNSVSSASDYDDDDVKDMGPNYNIINMSVHNEFAETAADSTCVENTRRHDNLMSYVIGIVNGEGNWIRRKEKFVDVIDTYKLNLSWYRRPSFSNTLYNTSCKAWPIALYYYNLLIEPCGRAFFVWYWKNIEAWSSSNIWAYRVKRIARKKSLFSQFVHRLSRKAQVFTDSNLQLKRQVSLRLRDTVSFIFDMELELKRALLYS</sequence>